<evidence type="ECO:0000256" key="3">
    <source>
        <dbReference type="ARBA" id="ARBA00023274"/>
    </source>
</evidence>
<reference evidence="6" key="1">
    <citation type="submission" date="2023-03" db="EMBL/GenBank/DDBJ databases">
        <title>Mating type loci evolution in Malassezia.</title>
        <authorList>
            <person name="Coelho M.A."/>
        </authorList>
    </citation>
    <scope>NUCLEOTIDE SEQUENCE</scope>
    <source>
        <strain evidence="6">CBS 11721</strain>
    </source>
</reference>
<gene>
    <name evidence="6" type="primary">RPL6</name>
    <name evidence="6" type="ORF">MCUN1_000866</name>
</gene>
<proteinExistence type="inferred from homology"/>
<protein>
    <recommendedName>
        <fullName evidence="4">60S ribosomal protein L6</fullName>
    </recommendedName>
</protein>
<keyword evidence="3 4" id="KW-0687">Ribonucleoprotein</keyword>
<dbReference type="AlphaFoldDB" id="A0AAF0ENS1"/>
<keyword evidence="2 4" id="KW-0689">Ribosomal protein</keyword>
<feature type="compositionally biased region" description="Basic residues" evidence="5">
    <location>
        <begin position="24"/>
        <end position="34"/>
    </location>
</feature>
<dbReference type="InterPro" id="IPR008991">
    <property type="entry name" value="Translation_prot_SH3-like_sf"/>
</dbReference>
<dbReference type="GO" id="GO:0000027">
    <property type="term" value="P:ribosomal large subunit assembly"/>
    <property type="evidence" value="ECO:0007669"/>
    <property type="project" value="TreeGrafter"/>
</dbReference>
<dbReference type="GO" id="GO:0002181">
    <property type="term" value="P:cytoplasmic translation"/>
    <property type="evidence" value="ECO:0007669"/>
    <property type="project" value="TreeGrafter"/>
</dbReference>
<dbReference type="InterPro" id="IPR014722">
    <property type="entry name" value="Rib_uL2_dom2"/>
</dbReference>
<sequence length="237" mass="25866">MVRNSTVSPYVGRLGRSKVFAKKGGFKHAGRKAAPKAEEPVAETKEKTVGGANNGGKRIVPAAKASRFYPADDVRTKKVNRKTPKPAKLRDSITPGTVLILLAGRFRGKRVVFLKQLESGLLLVSGPFKLNGVPLRRVNQAYVIATSTKVDISSVQVDPKINDAYFRREKAAKVKAEASFFADPANKAPIAEGRVADQKAIDKDLLEAIKKENKLLPKYLSTTFSLSKGDKPHALRF</sequence>
<comment type="similarity">
    <text evidence="1 4">Belongs to the eukaryotic ribosomal protein eL6 family.</text>
</comment>
<dbReference type="PANTHER" id="PTHR10715:SF0">
    <property type="entry name" value="LARGE RIBOSOMAL SUBUNIT PROTEIN EL6"/>
    <property type="match status" value="1"/>
</dbReference>
<dbReference type="CDD" id="cd13156">
    <property type="entry name" value="KOW_RPL6"/>
    <property type="match status" value="1"/>
</dbReference>
<dbReference type="GO" id="GO:0003723">
    <property type="term" value="F:RNA binding"/>
    <property type="evidence" value="ECO:0007669"/>
    <property type="project" value="TreeGrafter"/>
</dbReference>
<dbReference type="SUPFAM" id="SSF50104">
    <property type="entry name" value="Translation proteins SH3-like domain"/>
    <property type="match status" value="1"/>
</dbReference>
<dbReference type="PROSITE" id="PS01170">
    <property type="entry name" value="RIBOSOMAL_L6E"/>
    <property type="match status" value="1"/>
</dbReference>
<dbReference type="PANTHER" id="PTHR10715">
    <property type="entry name" value="60S RIBOSOMAL PROTEIN L6"/>
    <property type="match status" value="1"/>
</dbReference>
<feature type="compositionally biased region" description="Basic and acidic residues" evidence="5">
    <location>
        <begin position="35"/>
        <end position="48"/>
    </location>
</feature>
<dbReference type="GO" id="GO:0022625">
    <property type="term" value="C:cytosolic large ribosomal subunit"/>
    <property type="evidence" value="ECO:0007669"/>
    <property type="project" value="TreeGrafter"/>
</dbReference>
<dbReference type="EMBL" id="CP119877">
    <property type="protein sequence ID" value="WFD34038.1"/>
    <property type="molecule type" value="Genomic_DNA"/>
</dbReference>
<evidence type="ECO:0000256" key="5">
    <source>
        <dbReference type="SAM" id="MobiDB-lite"/>
    </source>
</evidence>
<accession>A0AAF0ENS1</accession>
<dbReference type="FunFam" id="2.30.30.30:FF:000014">
    <property type="entry name" value="60S ribosomal protein L6"/>
    <property type="match status" value="1"/>
</dbReference>
<evidence type="ECO:0000313" key="7">
    <source>
        <dbReference type="Proteomes" id="UP001219933"/>
    </source>
</evidence>
<dbReference type="InterPro" id="IPR000915">
    <property type="entry name" value="60S_ribosomal_eL6"/>
</dbReference>
<dbReference type="InterPro" id="IPR041997">
    <property type="entry name" value="Ribosomal_eL6_KOW"/>
</dbReference>
<dbReference type="InterPro" id="IPR049633">
    <property type="entry name" value="Ribosomal_eL6_CS"/>
</dbReference>
<dbReference type="Gene3D" id="2.30.30.30">
    <property type="match status" value="1"/>
</dbReference>
<evidence type="ECO:0000256" key="4">
    <source>
        <dbReference type="RuleBase" id="RU000662"/>
    </source>
</evidence>
<feature type="region of interest" description="Disordered" evidence="5">
    <location>
        <begin position="24"/>
        <end position="57"/>
    </location>
</feature>
<dbReference type="GO" id="GO:0003735">
    <property type="term" value="F:structural constituent of ribosome"/>
    <property type="evidence" value="ECO:0007669"/>
    <property type="project" value="InterPro"/>
</dbReference>
<dbReference type="Pfam" id="PF01159">
    <property type="entry name" value="Ribosomal_L6e"/>
    <property type="match status" value="1"/>
</dbReference>
<dbReference type="Proteomes" id="UP001219933">
    <property type="component" value="Chromosome 1"/>
</dbReference>
<evidence type="ECO:0000256" key="2">
    <source>
        <dbReference type="ARBA" id="ARBA00022980"/>
    </source>
</evidence>
<keyword evidence="7" id="KW-1185">Reference proteome</keyword>
<organism evidence="6 7">
    <name type="scientific">Malassezia cuniculi</name>
    <dbReference type="NCBI Taxonomy" id="948313"/>
    <lineage>
        <taxon>Eukaryota</taxon>
        <taxon>Fungi</taxon>
        <taxon>Dikarya</taxon>
        <taxon>Basidiomycota</taxon>
        <taxon>Ustilaginomycotina</taxon>
        <taxon>Malasseziomycetes</taxon>
        <taxon>Malasseziales</taxon>
        <taxon>Malasseziaceae</taxon>
        <taxon>Malassezia</taxon>
    </lineage>
</organism>
<evidence type="ECO:0000256" key="1">
    <source>
        <dbReference type="ARBA" id="ARBA00010592"/>
    </source>
</evidence>
<name>A0AAF0ENS1_9BASI</name>
<evidence type="ECO:0000313" key="6">
    <source>
        <dbReference type="EMBL" id="WFD34038.1"/>
    </source>
</evidence>